<reference evidence="2" key="1">
    <citation type="journal article" date="2023" name="PLoS Negl. Trop. Dis.">
        <title>A genome sequence for Biomphalaria pfeifferi, the major vector snail for the human-infecting parasite Schistosoma mansoni.</title>
        <authorList>
            <person name="Bu L."/>
            <person name="Lu L."/>
            <person name="Laidemitt M.R."/>
            <person name="Zhang S.M."/>
            <person name="Mutuku M."/>
            <person name="Mkoji G."/>
            <person name="Steinauer M."/>
            <person name="Loker E.S."/>
        </authorList>
    </citation>
    <scope>NUCLEOTIDE SEQUENCE</scope>
    <source>
        <strain evidence="2">KasaAsao</strain>
    </source>
</reference>
<evidence type="ECO:0000313" key="3">
    <source>
        <dbReference type="Proteomes" id="UP001233172"/>
    </source>
</evidence>
<evidence type="ECO:0000256" key="1">
    <source>
        <dbReference type="SAM" id="Phobius"/>
    </source>
</evidence>
<keyword evidence="3" id="KW-1185">Reference proteome</keyword>
<dbReference type="Proteomes" id="UP001233172">
    <property type="component" value="Unassembled WGS sequence"/>
</dbReference>
<name>A0AAD8AXM9_BIOPF</name>
<keyword evidence="1" id="KW-0472">Membrane</keyword>
<gene>
    <name evidence="2" type="ORF">Bpfe_026282</name>
</gene>
<dbReference type="EMBL" id="JASAOG010000201">
    <property type="protein sequence ID" value="KAK0044260.1"/>
    <property type="molecule type" value="Genomic_DNA"/>
</dbReference>
<reference evidence="2" key="2">
    <citation type="submission" date="2023-04" db="EMBL/GenBank/DDBJ databases">
        <authorList>
            <person name="Bu L."/>
            <person name="Lu L."/>
            <person name="Laidemitt M.R."/>
            <person name="Zhang S.M."/>
            <person name="Mutuku M."/>
            <person name="Mkoji G."/>
            <person name="Steinauer M."/>
            <person name="Loker E.S."/>
        </authorList>
    </citation>
    <scope>NUCLEOTIDE SEQUENCE</scope>
    <source>
        <strain evidence="2">KasaAsao</strain>
        <tissue evidence="2">Whole Snail</tissue>
    </source>
</reference>
<comment type="caution">
    <text evidence="2">The sequence shown here is derived from an EMBL/GenBank/DDBJ whole genome shotgun (WGS) entry which is preliminary data.</text>
</comment>
<keyword evidence="1" id="KW-1133">Transmembrane helix</keyword>
<evidence type="ECO:0000313" key="2">
    <source>
        <dbReference type="EMBL" id="KAK0044260.1"/>
    </source>
</evidence>
<dbReference type="AlphaFoldDB" id="A0AAD8AXM9"/>
<feature type="non-terminal residue" evidence="2">
    <location>
        <position position="97"/>
    </location>
</feature>
<feature type="non-terminal residue" evidence="2">
    <location>
        <position position="1"/>
    </location>
</feature>
<keyword evidence="1" id="KW-0812">Transmembrane</keyword>
<feature type="transmembrane region" description="Helical" evidence="1">
    <location>
        <begin position="20"/>
        <end position="41"/>
    </location>
</feature>
<sequence length="97" mass="11110">TKRLTQFPEHLTMFTMAYHLFSAVAITLQLLVYMSWASFVIPPLGDRQYVQEGDLYIGGIFSMTAFDPVKPCGQFVDFFNAIETVETMVFMVNELNK</sequence>
<keyword evidence="2" id="KW-0675">Receptor</keyword>
<proteinExistence type="predicted"/>
<accession>A0AAD8AXM9</accession>
<organism evidence="2 3">
    <name type="scientific">Biomphalaria pfeifferi</name>
    <name type="common">Bloodfluke planorb</name>
    <name type="synonym">Freshwater snail</name>
    <dbReference type="NCBI Taxonomy" id="112525"/>
    <lineage>
        <taxon>Eukaryota</taxon>
        <taxon>Metazoa</taxon>
        <taxon>Spiralia</taxon>
        <taxon>Lophotrochozoa</taxon>
        <taxon>Mollusca</taxon>
        <taxon>Gastropoda</taxon>
        <taxon>Heterobranchia</taxon>
        <taxon>Euthyneura</taxon>
        <taxon>Panpulmonata</taxon>
        <taxon>Hygrophila</taxon>
        <taxon>Lymnaeoidea</taxon>
        <taxon>Planorbidae</taxon>
        <taxon>Biomphalaria</taxon>
    </lineage>
</organism>
<protein>
    <submittedName>
        <fullName evidence="2">Metabotropic glutamate receptor 7</fullName>
    </submittedName>
</protein>
<dbReference type="Gene3D" id="3.40.50.2300">
    <property type="match status" value="1"/>
</dbReference>